<evidence type="ECO:0000259" key="6">
    <source>
        <dbReference type="Pfam" id="PF25967"/>
    </source>
</evidence>
<feature type="chain" id="PRO_5008389690" evidence="3">
    <location>
        <begin position="18"/>
        <end position="361"/>
    </location>
</feature>
<dbReference type="Proteomes" id="UP000077667">
    <property type="component" value="Chromosome"/>
</dbReference>
<dbReference type="Gene3D" id="2.40.30.170">
    <property type="match status" value="1"/>
</dbReference>
<dbReference type="GO" id="GO:0005886">
    <property type="term" value="C:plasma membrane"/>
    <property type="evidence" value="ECO:0007669"/>
    <property type="project" value="TreeGrafter"/>
</dbReference>
<comment type="subcellular location">
    <subcellularLocation>
        <location evidence="1">Cell envelope</location>
    </subcellularLocation>
</comment>
<dbReference type="InterPro" id="IPR058627">
    <property type="entry name" value="MdtA-like_C"/>
</dbReference>
<dbReference type="InterPro" id="IPR058626">
    <property type="entry name" value="MdtA-like_b-barrel"/>
</dbReference>
<dbReference type="RefSeq" id="WP_067754678.1">
    <property type="nucleotide sequence ID" value="NZ_CP015772.1"/>
</dbReference>
<gene>
    <name evidence="7" type="ORF">A8C56_08850</name>
</gene>
<dbReference type="Gene3D" id="2.40.420.20">
    <property type="match status" value="1"/>
</dbReference>
<dbReference type="InterPro" id="IPR058625">
    <property type="entry name" value="MdtA-like_BSH"/>
</dbReference>
<dbReference type="EMBL" id="CP015772">
    <property type="protein sequence ID" value="ANH81073.1"/>
    <property type="molecule type" value="Genomic_DNA"/>
</dbReference>
<dbReference type="NCBIfam" id="TIGR01730">
    <property type="entry name" value="RND_mfp"/>
    <property type="match status" value="1"/>
</dbReference>
<dbReference type="OrthoDB" id="9801814at2"/>
<evidence type="ECO:0000256" key="2">
    <source>
        <dbReference type="ARBA" id="ARBA00009477"/>
    </source>
</evidence>
<dbReference type="GO" id="GO:0046677">
    <property type="term" value="P:response to antibiotic"/>
    <property type="evidence" value="ECO:0007669"/>
    <property type="project" value="TreeGrafter"/>
</dbReference>
<feature type="domain" description="Multidrug resistance protein MdtA-like C-terminal permuted SH3" evidence="6">
    <location>
        <begin position="274"/>
        <end position="334"/>
    </location>
</feature>
<accession>A0A1A9I0N4</accession>
<proteinExistence type="inferred from homology"/>
<evidence type="ECO:0000313" key="8">
    <source>
        <dbReference type="Proteomes" id="UP000077667"/>
    </source>
</evidence>
<dbReference type="STRING" id="1176587.A8C56_08850"/>
<dbReference type="Pfam" id="PF25944">
    <property type="entry name" value="Beta-barrel_RND"/>
    <property type="match status" value="1"/>
</dbReference>
<dbReference type="AlphaFoldDB" id="A0A1A9I0N4"/>
<dbReference type="PANTHER" id="PTHR30158:SF23">
    <property type="entry name" value="MULTIDRUG RESISTANCE PROTEIN MEXA"/>
    <property type="match status" value="1"/>
</dbReference>
<dbReference type="GO" id="GO:0030313">
    <property type="term" value="C:cell envelope"/>
    <property type="evidence" value="ECO:0007669"/>
    <property type="project" value="UniProtKB-SubCell"/>
</dbReference>
<name>A0A1A9I0N4_9BACT</name>
<dbReference type="Gene3D" id="2.40.50.100">
    <property type="match status" value="1"/>
</dbReference>
<dbReference type="Gene3D" id="1.10.287.470">
    <property type="entry name" value="Helix hairpin bin"/>
    <property type="match status" value="1"/>
</dbReference>
<organism evidence="7 8">
    <name type="scientific">Niabella ginsenosidivorans</name>
    <dbReference type="NCBI Taxonomy" id="1176587"/>
    <lineage>
        <taxon>Bacteria</taxon>
        <taxon>Pseudomonadati</taxon>
        <taxon>Bacteroidota</taxon>
        <taxon>Chitinophagia</taxon>
        <taxon>Chitinophagales</taxon>
        <taxon>Chitinophagaceae</taxon>
        <taxon>Niabella</taxon>
    </lineage>
</organism>
<evidence type="ECO:0000256" key="3">
    <source>
        <dbReference type="SAM" id="SignalP"/>
    </source>
</evidence>
<feature type="domain" description="Multidrug resistance protein MdtA-like beta-barrel" evidence="5">
    <location>
        <begin position="189"/>
        <end position="270"/>
    </location>
</feature>
<keyword evidence="8" id="KW-1185">Reference proteome</keyword>
<dbReference type="SUPFAM" id="SSF111369">
    <property type="entry name" value="HlyD-like secretion proteins"/>
    <property type="match status" value="1"/>
</dbReference>
<evidence type="ECO:0000259" key="5">
    <source>
        <dbReference type="Pfam" id="PF25944"/>
    </source>
</evidence>
<dbReference type="Pfam" id="PF25917">
    <property type="entry name" value="BSH_RND"/>
    <property type="match status" value="1"/>
</dbReference>
<protein>
    <submittedName>
        <fullName evidence="7">Efflux transporter periplasmic adaptor subunit</fullName>
    </submittedName>
</protein>
<evidence type="ECO:0000256" key="1">
    <source>
        <dbReference type="ARBA" id="ARBA00004196"/>
    </source>
</evidence>
<dbReference type="InterPro" id="IPR006143">
    <property type="entry name" value="RND_pump_MFP"/>
</dbReference>
<evidence type="ECO:0000313" key="7">
    <source>
        <dbReference type="EMBL" id="ANH81073.1"/>
    </source>
</evidence>
<sequence length="361" mass="40398">MNRIALLLSLCAVIFQATGCASKKQESTATEQFSVTNPLKIDTAYNKEYIAQIQSLRNVELRAQEKGYLEKIYVDEGQYVKAGQLLFKIMPKIYEAEYQKAKAAAKTAELDLNNTRILADKNIVSDNELALSKAKYGEAKADMNLAGAHLSFTDIRAPFSGYIDRIKFKQGSLIDEGGLLTTLSDNSSVYAYFNVSENEYLNYKKDPASNSNKTVSLILADGEQHKSPGVIETIESEFDNTTGNIQFRAKFPNTDNLLRNGETGKVLMKLPVRDALVIPQKATYELQDKVYVFIVDKDNKVHSRNITVKFELPNLYVIDSGLEAEDRILLDGLQSVKDDQKIKPVYVAPDQVISKLQLINE</sequence>
<dbReference type="Pfam" id="PF25967">
    <property type="entry name" value="RND-MFP_C"/>
    <property type="match status" value="1"/>
</dbReference>
<comment type="similarity">
    <text evidence="2">Belongs to the membrane fusion protein (MFP) (TC 8.A.1) family.</text>
</comment>
<feature type="domain" description="Multidrug resistance protein MdtA-like barrel-sandwich hybrid" evidence="4">
    <location>
        <begin position="57"/>
        <end position="177"/>
    </location>
</feature>
<keyword evidence="3" id="KW-0732">Signal</keyword>
<dbReference type="GO" id="GO:0022857">
    <property type="term" value="F:transmembrane transporter activity"/>
    <property type="evidence" value="ECO:0007669"/>
    <property type="project" value="InterPro"/>
</dbReference>
<feature type="signal peptide" evidence="3">
    <location>
        <begin position="1"/>
        <end position="17"/>
    </location>
</feature>
<evidence type="ECO:0000259" key="4">
    <source>
        <dbReference type="Pfam" id="PF25917"/>
    </source>
</evidence>
<dbReference type="KEGG" id="nia:A8C56_08850"/>
<reference evidence="7 8" key="1">
    <citation type="submission" date="2016-05" db="EMBL/GenBank/DDBJ databases">
        <title>Niabella ginsenosidivorans BS26 whole genome sequencing.</title>
        <authorList>
            <person name="Im W.T."/>
            <person name="Siddiqi M.Z."/>
        </authorList>
    </citation>
    <scope>NUCLEOTIDE SEQUENCE [LARGE SCALE GENOMIC DNA]</scope>
    <source>
        <strain evidence="7 8">BS26</strain>
    </source>
</reference>
<dbReference type="PANTHER" id="PTHR30158">
    <property type="entry name" value="ACRA/E-RELATED COMPONENT OF DRUG EFFLUX TRANSPORTER"/>
    <property type="match status" value="1"/>
</dbReference>